<keyword evidence="7" id="KW-0812">Transmembrane</keyword>
<evidence type="ECO:0000256" key="12">
    <source>
        <dbReference type="ARBA" id="ARBA00022989"/>
    </source>
</evidence>
<evidence type="ECO:0000313" key="21">
    <source>
        <dbReference type="Proteomes" id="UP000515163"/>
    </source>
</evidence>
<dbReference type="OrthoDB" id="446173at2759"/>
<dbReference type="GO" id="GO:0006508">
    <property type="term" value="P:proteolysis"/>
    <property type="evidence" value="ECO:0007669"/>
    <property type="project" value="UniProtKB-KW"/>
</dbReference>
<evidence type="ECO:0000256" key="5">
    <source>
        <dbReference type="ARBA" id="ARBA00022656"/>
    </source>
</evidence>
<feature type="domain" description="Peptidase S1" evidence="19">
    <location>
        <begin position="431"/>
        <end position="677"/>
    </location>
</feature>
<evidence type="ECO:0000256" key="17">
    <source>
        <dbReference type="RuleBase" id="RU363034"/>
    </source>
</evidence>
<name>A0A6P8I650_ACTTE</name>
<evidence type="ECO:0000256" key="7">
    <source>
        <dbReference type="ARBA" id="ARBA00022692"/>
    </source>
</evidence>
<evidence type="ECO:0000256" key="2">
    <source>
        <dbReference type="ARBA" id="ARBA00004613"/>
    </source>
</evidence>
<dbReference type="FunFam" id="2.20.100.10:FF:000001">
    <property type="entry name" value="semaphorin-5A isoform X1"/>
    <property type="match status" value="2"/>
</dbReference>
<feature type="domain" description="ShKT" evidence="20">
    <location>
        <begin position="139"/>
        <end position="173"/>
    </location>
</feature>
<evidence type="ECO:0000313" key="22">
    <source>
        <dbReference type="RefSeq" id="XP_031560477.1"/>
    </source>
</evidence>
<dbReference type="GO" id="GO:0004252">
    <property type="term" value="F:serine-type endopeptidase activity"/>
    <property type="evidence" value="ECO:0007669"/>
    <property type="project" value="InterPro"/>
</dbReference>
<evidence type="ECO:0000259" key="20">
    <source>
        <dbReference type="PROSITE" id="PS51670"/>
    </source>
</evidence>
<proteinExistence type="predicted"/>
<feature type="domain" description="ShKT" evidence="20">
    <location>
        <begin position="52"/>
        <end position="86"/>
    </location>
</feature>
<dbReference type="InterPro" id="IPR043504">
    <property type="entry name" value="Peptidase_S1_PA_chymotrypsin"/>
</dbReference>
<dbReference type="InParanoid" id="A0A6P8I650"/>
<dbReference type="PANTHER" id="PTHR24264">
    <property type="entry name" value="TRYPSIN-RELATED"/>
    <property type="match status" value="1"/>
</dbReference>
<dbReference type="Pfam" id="PF00090">
    <property type="entry name" value="TSP_1"/>
    <property type="match status" value="4"/>
</dbReference>
<dbReference type="InterPro" id="IPR036383">
    <property type="entry name" value="TSP1_rpt_sf"/>
</dbReference>
<keyword evidence="12" id="KW-1133">Transmembrane helix</keyword>
<evidence type="ECO:0000256" key="15">
    <source>
        <dbReference type="ARBA" id="ARBA00023180"/>
    </source>
</evidence>
<feature type="disulfide bond" evidence="16">
    <location>
        <begin position="52"/>
        <end position="86"/>
    </location>
</feature>
<dbReference type="InterPro" id="IPR050127">
    <property type="entry name" value="Serine_Proteases_S1"/>
</dbReference>
<evidence type="ECO:0000256" key="6">
    <source>
        <dbReference type="ARBA" id="ARBA00022670"/>
    </source>
</evidence>
<dbReference type="FunFam" id="2.40.10.10:FF:000003">
    <property type="entry name" value="Transmembrane serine protease 3"/>
    <property type="match status" value="1"/>
</dbReference>
<dbReference type="SUPFAM" id="SSF50494">
    <property type="entry name" value="Trypsin-like serine proteases"/>
    <property type="match status" value="1"/>
</dbReference>
<dbReference type="Gene3D" id="2.20.100.10">
    <property type="entry name" value="Thrombospondin type-1 (TSP1) repeat"/>
    <property type="match status" value="4"/>
</dbReference>
<keyword evidence="9" id="KW-0677">Repeat</keyword>
<dbReference type="Gene3D" id="1.10.10.1940">
    <property type="match status" value="1"/>
</dbReference>
<gene>
    <name evidence="22" type="primary">LOC116296579</name>
</gene>
<dbReference type="PROSITE" id="PS00134">
    <property type="entry name" value="TRYPSIN_HIS"/>
    <property type="match status" value="1"/>
</dbReference>
<evidence type="ECO:0000256" key="9">
    <source>
        <dbReference type="ARBA" id="ARBA00022737"/>
    </source>
</evidence>
<comment type="caution">
    <text evidence="16">Lacks conserved residue(s) required for the propagation of feature annotation.</text>
</comment>
<keyword evidence="14 16" id="KW-1015">Disulfide bond</keyword>
<feature type="signal peptide" evidence="18">
    <location>
        <begin position="1"/>
        <end position="25"/>
    </location>
</feature>
<evidence type="ECO:0000256" key="3">
    <source>
        <dbReference type="ARBA" id="ARBA00022525"/>
    </source>
</evidence>
<keyword evidence="13" id="KW-0472">Membrane</keyword>
<dbReference type="GO" id="GO:0005615">
    <property type="term" value="C:extracellular space"/>
    <property type="evidence" value="ECO:0007669"/>
    <property type="project" value="TreeGrafter"/>
</dbReference>
<evidence type="ECO:0000256" key="18">
    <source>
        <dbReference type="SAM" id="SignalP"/>
    </source>
</evidence>
<comment type="subcellular location">
    <subcellularLocation>
        <location evidence="1">Membrane</location>
        <topology evidence="1">Single-pass membrane protein</topology>
    </subcellularLocation>
    <subcellularLocation>
        <location evidence="2">Secreted</location>
    </subcellularLocation>
</comment>
<dbReference type="GeneID" id="116296579"/>
<dbReference type="InterPro" id="IPR000884">
    <property type="entry name" value="TSP1_rpt"/>
</dbReference>
<dbReference type="KEGG" id="aten:116296579"/>
<feature type="chain" id="PRO_5028012564" evidence="18">
    <location>
        <begin position="26"/>
        <end position="679"/>
    </location>
</feature>
<evidence type="ECO:0000259" key="19">
    <source>
        <dbReference type="PROSITE" id="PS50240"/>
    </source>
</evidence>
<reference evidence="22" key="1">
    <citation type="submission" date="2025-08" db="UniProtKB">
        <authorList>
            <consortium name="RefSeq"/>
        </authorList>
    </citation>
    <scope>IDENTIFICATION</scope>
    <source>
        <tissue evidence="22">Tentacle</tissue>
    </source>
</reference>
<dbReference type="Pfam" id="PF00089">
    <property type="entry name" value="Trypsin"/>
    <property type="match status" value="1"/>
</dbReference>
<dbReference type="PROSITE" id="PS50240">
    <property type="entry name" value="TRYPSIN_DOM"/>
    <property type="match status" value="1"/>
</dbReference>
<feature type="domain" description="ShKT" evidence="20">
    <location>
        <begin position="94"/>
        <end position="128"/>
    </location>
</feature>
<accession>A0A6P8I650</accession>
<keyword evidence="5" id="KW-0800">Toxin</keyword>
<dbReference type="PRINTS" id="PR00722">
    <property type="entry name" value="CHYMOTRYPSIN"/>
</dbReference>
<keyword evidence="21" id="KW-1185">Reference proteome</keyword>
<keyword evidence="4" id="KW-0245">EGF-like domain</keyword>
<protein>
    <submittedName>
        <fullName evidence="22">A disintegrin and metalloproteinase with thrombospondin motifs adt-1-like isoform X1</fullName>
    </submittedName>
</protein>
<feature type="disulfide bond" evidence="16">
    <location>
        <begin position="94"/>
        <end position="128"/>
    </location>
</feature>
<dbReference type="Proteomes" id="UP000515163">
    <property type="component" value="Unplaced"/>
</dbReference>
<dbReference type="PRINTS" id="PR01705">
    <property type="entry name" value="TSP1REPEAT"/>
</dbReference>
<dbReference type="InterPro" id="IPR001314">
    <property type="entry name" value="Peptidase_S1A"/>
</dbReference>
<dbReference type="PROSITE" id="PS51670">
    <property type="entry name" value="SHKT"/>
    <property type="match status" value="3"/>
</dbReference>
<keyword evidence="10 17" id="KW-0378">Hydrolase</keyword>
<evidence type="ECO:0000256" key="8">
    <source>
        <dbReference type="ARBA" id="ARBA00022729"/>
    </source>
</evidence>
<dbReference type="FunFam" id="2.20.100.10:FF:000007">
    <property type="entry name" value="Thrombospondin 1"/>
    <property type="match status" value="1"/>
</dbReference>
<dbReference type="SMART" id="SM00254">
    <property type="entry name" value="ShKT"/>
    <property type="match status" value="3"/>
</dbReference>
<organism evidence="21 22">
    <name type="scientific">Actinia tenebrosa</name>
    <name type="common">Australian red waratah sea anemone</name>
    <dbReference type="NCBI Taxonomy" id="6105"/>
    <lineage>
        <taxon>Eukaryota</taxon>
        <taxon>Metazoa</taxon>
        <taxon>Cnidaria</taxon>
        <taxon>Anthozoa</taxon>
        <taxon>Hexacorallia</taxon>
        <taxon>Actiniaria</taxon>
        <taxon>Actiniidae</taxon>
        <taxon>Actinia</taxon>
    </lineage>
</organism>
<dbReference type="InterPro" id="IPR001254">
    <property type="entry name" value="Trypsin_dom"/>
</dbReference>
<feature type="disulfide bond" evidence="16">
    <location>
        <begin position="139"/>
        <end position="173"/>
    </location>
</feature>
<sequence length="679" mass="75101">MPTMKSKTFTLVVLTLCFCVIHNKAEPRKITGGPVRLRSPQRWVFKTQGSTCRDRVANCNRLRTYRWCQYYVSYMSTSCRKTCGFCIPVAPEACMDTYDKCDDWARAGHCKENEITMNIFCTKSCGKCKGRPTVPQSTCMDRHRNCVSWARSGQCNKNPRYMLPYCPKSCGQCQRVQVVNGKWGSWGAPSTCSQSCGGGTQARYRTCNNPAPKNGGRACVGISKQTMSCNTQSCIIVVDGNWSSWGLYGPCSTSCGPGIKTRNRKCNNPAPQNGGKQCVGIYKHSESCKIKDCLKAIDGNWGSWSTSLCSLTCGSGIQSRVRKCDNPPPQNGGSSCQGKSREVVRCNTQACPTEPIDGKWSNWGTWTQCSRSCNGGFKSRYRECDNPFPSYGGQPCDGFYSERVACNTQRCTAKTSLPAFACGVRRNVGRIVGGSVANTRDWPWQTGLKRGSEKRIYCGGSLIDREWVLTAAHCIYGLDPSRTGCVKPDPRLRVVLGEFDVNNRDGHEVDIDVAQMCMHPNYDHRTLDYDIALLRLARPVMNFNQYIRPICMPTTSYVIPIGQNCSVTGFGKLGEGASLSNTLRQAKVPVKVLNYCKNQYPTRLVTNRMICAGYEGGQIDSCKGDSGGPFVCPDPKNKSRFVLAGAVSWGVGCARPGQPGLYTNIKYFLPWIKRILKNN</sequence>
<dbReference type="CDD" id="cd00190">
    <property type="entry name" value="Tryp_SPc"/>
    <property type="match status" value="1"/>
</dbReference>
<evidence type="ECO:0000256" key="10">
    <source>
        <dbReference type="ARBA" id="ARBA00022801"/>
    </source>
</evidence>
<dbReference type="RefSeq" id="XP_031560477.1">
    <property type="nucleotide sequence ID" value="XM_031704617.1"/>
</dbReference>
<keyword evidence="11 17" id="KW-0720">Serine protease</keyword>
<evidence type="ECO:0000256" key="13">
    <source>
        <dbReference type="ARBA" id="ARBA00023136"/>
    </source>
</evidence>
<keyword evidence="3" id="KW-0964">Secreted</keyword>
<dbReference type="FunFam" id="2.20.100.10:FF:000067">
    <property type="entry name" value="Hemicentin 1"/>
    <property type="match status" value="1"/>
</dbReference>
<evidence type="ECO:0000256" key="1">
    <source>
        <dbReference type="ARBA" id="ARBA00004167"/>
    </source>
</evidence>
<evidence type="ECO:0000256" key="11">
    <source>
        <dbReference type="ARBA" id="ARBA00022825"/>
    </source>
</evidence>
<dbReference type="PROSITE" id="PS50092">
    <property type="entry name" value="TSP1"/>
    <property type="match status" value="4"/>
</dbReference>
<dbReference type="InterPro" id="IPR018114">
    <property type="entry name" value="TRYPSIN_HIS"/>
</dbReference>
<evidence type="ECO:0000256" key="4">
    <source>
        <dbReference type="ARBA" id="ARBA00022536"/>
    </source>
</evidence>
<evidence type="ECO:0000256" key="16">
    <source>
        <dbReference type="PROSITE-ProRule" id="PRU01005"/>
    </source>
</evidence>
<dbReference type="AlphaFoldDB" id="A0A6P8I650"/>
<keyword evidence="8 18" id="KW-0732">Signal</keyword>
<dbReference type="PROSITE" id="PS00135">
    <property type="entry name" value="TRYPSIN_SER"/>
    <property type="match status" value="1"/>
</dbReference>
<dbReference type="SUPFAM" id="SSF82895">
    <property type="entry name" value="TSP-1 type 1 repeat"/>
    <property type="match status" value="4"/>
</dbReference>
<dbReference type="InterPro" id="IPR003582">
    <property type="entry name" value="ShKT_dom"/>
</dbReference>
<dbReference type="PANTHER" id="PTHR24264:SF65">
    <property type="entry name" value="SRCR DOMAIN-CONTAINING PROTEIN"/>
    <property type="match status" value="1"/>
</dbReference>
<keyword evidence="15" id="KW-0325">Glycoprotein</keyword>
<dbReference type="Pfam" id="PF01549">
    <property type="entry name" value="ShK"/>
    <property type="match status" value="3"/>
</dbReference>
<dbReference type="Gene3D" id="2.40.10.10">
    <property type="entry name" value="Trypsin-like serine proteases"/>
    <property type="match status" value="1"/>
</dbReference>
<dbReference type="InterPro" id="IPR009003">
    <property type="entry name" value="Peptidase_S1_PA"/>
</dbReference>
<dbReference type="SMART" id="SM00020">
    <property type="entry name" value="Tryp_SPc"/>
    <property type="match status" value="1"/>
</dbReference>
<evidence type="ECO:0000256" key="14">
    <source>
        <dbReference type="ARBA" id="ARBA00023157"/>
    </source>
</evidence>
<dbReference type="InterPro" id="IPR033116">
    <property type="entry name" value="TRYPSIN_SER"/>
</dbReference>
<keyword evidence="6 17" id="KW-0645">Protease</keyword>
<dbReference type="GO" id="GO:0090729">
    <property type="term" value="F:toxin activity"/>
    <property type="evidence" value="ECO:0007669"/>
    <property type="project" value="UniProtKB-KW"/>
</dbReference>
<dbReference type="SMART" id="SM00209">
    <property type="entry name" value="TSP1"/>
    <property type="match status" value="4"/>
</dbReference>
<dbReference type="GO" id="GO:0016020">
    <property type="term" value="C:membrane"/>
    <property type="evidence" value="ECO:0007669"/>
    <property type="project" value="UniProtKB-SubCell"/>
</dbReference>